<gene>
    <name evidence="6" type="ordered locus">Nmag_4073</name>
    <name evidence="7" type="ORF">C500_14585</name>
</gene>
<reference evidence="8" key="1">
    <citation type="submission" date="2010-02" db="EMBL/GenBank/DDBJ databases">
        <title>Complete sequence of plasmid 2 of Natrialba magadii ATCC 43099.</title>
        <authorList>
            <consortium name="US DOE Joint Genome Institute"/>
            <person name="Lucas S."/>
            <person name="Copeland A."/>
            <person name="Lapidus A."/>
            <person name="Cheng J.-F."/>
            <person name="Bruce D."/>
            <person name="Goodwin L."/>
            <person name="Pitluck S."/>
            <person name="Davenport K."/>
            <person name="Saunders E."/>
            <person name="Detter J.C."/>
            <person name="Han C."/>
            <person name="Tapia R."/>
            <person name="Land M."/>
            <person name="Hauser L."/>
            <person name="Kyrpides N."/>
            <person name="Mikhailova N."/>
            <person name="De Castro R.E."/>
            <person name="Maupin-Furlow J.A."/>
            <person name="Woyke T."/>
        </authorList>
    </citation>
    <scope>NUCLEOTIDE SEQUENCE [LARGE SCALE GENOMIC DNA]</scope>
    <source>
        <strain evidence="8">ATCC 43099 / DSM 3394 / CCM 3739 / CIP 104546 / IAM 13178 / JCM 8861 / NBRC 102185 / NCIMB 2190 / MS3</strain>
        <plasmid evidence="8">pNMAG02</plasmid>
    </source>
</reference>
<dbReference type="PANTHER" id="PTHR43335:SF4">
    <property type="entry name" value="ABC TRANSPORTER, ATP-BINDING PROTEIN"/>
    <property type="match status" value="1"/>
</dbReference>
<dbReference type="Pfam" id="PF13732">
    <property type="entry name" value="DrrA1-3_C"/>
    <property type="match status" value="1"/>
</dbReference>
<organism evidence="6 8">
    <name type="scientific">Natrialba magadii (strain ATCC 43099 / DSM 3394 / CCM 3739 / CIP 104546 / IAM 13178 / JCM 8861 / NBRC 102185 / NCIMB 2190 / MS3)</name>
    <name type="common">Natronobacterium magadii</name>
    <dbReference type="NCBI Taxonomy" id="547559"/>
    <lineage>
        <taxon>Archaea</taxon>
        <taxon>Methanobacteriati</taxon>
        <taxon>Methanobacteriota</taxon>
        <taxon>Stenosarchaea group</taxon>
        <taxon>Halobacteria</taxon>
        <taxon>Halobacteriales</taxon>
        <taxon>Natrialbaceae</taxon>
        <taxon>Natrialba</taxon>
    </lineage>
</organism>
<feature type="domain" description="ABC transporter" evidence="5">
    <location>
        <begin position="8"/>
        <end position="233"/>
    </location>
</feature>
<evidence type="ECO:0000256" key="3">
    <source>
        <dbReference type="ARBA" id="ARBA00022741"/>
    </source>
</evidence>
<dbReference type="Pfam" id="PF00005">
    <property type="entry name" value="ABC_tran"/>
    <property type="match status" value="1"/>
</dbReference>
<dbReference type="InterPro" id="IPR003593">
    <property type="entry name" value="AAA+_ATPase"/>
</dbReference>
<dbReference type="InterPro" id="IPR027417">
    <property type="entry name" value="P-loop_NTPase"/>
</dbReference>
<dbReference type="PaxDb" id="547559-Nmag_4073"/>
<dbReference type="PANTHER" id="PTHR43335">
    <property type="entry name" value="ABC TRANSPORTER, ATP-BINDING PROTEIN"/>
    <property type="match status" value="1"/>
</dbReference>
<dbReference type="EMBL" id="AOHS01000050">
    <property type="protein sequence ID" value="ELY27073.1"/>
    <property type="molecule type" value="Genomic_DNA"/>
</dbReference>
<dbReference type="Gene3D" id="3.40.50.300">
    <property type="entry name" value="P-loop containing nucleotide triphosphate hydrolases"/>
    <property type="match status" value="1"/>
</dbReference>
<reference evidence="6" key="4">
    <citation type="submission" date="2016-09" db="EMBL/GenBank/DDBJ databases">
        <authorList>
            <person name="Pfeiffer F."/>
        </authorList>
    </citation>
    <scope>NUCLEOTIDE SEQUENCE</scope>
    <source>
        <strain evidence="6">ATCC 43099</strain>
        <plasmid evidence="6">pNMAG02</plasmid>
    </source>
</reference>
<evidence type="ECO:0000313" key="9">
    <source>
        <dbReference type="Proteomes" id="UP000011543"/>
    </source>
</evidence>
<comment type="similarity">
    <text evidence="1">Belongs to the ABC transporter superfamily.</text>
</comment>
<evidence type="ECO:0000313" key="6">
    <source>
        <dbReference type="EMBL" id="ADD07598.1"/>
    </source>
</evidence>
<dbReference type="Proteomes" id="UP000011543">
    <property type="component" value="Unassembled WGS sequence"/>
</dbReference>
<name>D3T1Y9_NATMM</name>
<dbReference type="OrthoDB" id="87732at2157"/>
<protein>
    <submittedName>
        <fullName evidence="6 7">ABC transporter</fullName>
    </submittedName>
</protein>
<reference evidence="6 8" key="2">
    <citation type="journal article" date="2012" name="BMC Genomics">
        <title>A comparative genomics perspective on the genetic content of the alkaliphilic haloarchaeon Natrialba magadii ATCC 43099T.</title>
        <authorList>
            <person name="Siddaramappa S."/>
            <person name="Challacombe J.F."/>
            <person name="Decastro R.E."/>
            <person name="Pfeiffer F."/>
            <person name="Sastre D.E."/>
            <person name="Gimenez M.I."/>
            <person name="Paggi R.A."/>
            <person name="Detter J.C."/>
            <person name="Davenport K.W."/>
            <person name="Goodwin L.A."/>
            <person name="Kyrpides N."/>
            <person name="Tapia R."/>
            <person name="Pitluck S."/>
            <person name="Lucas S."/>
            <person name="Woyke T."/>
            <person name="Maupin-Furlow J.A."/>
        </authorList>
    </citation>
    <scope>NUCLEOTIDE SEQUENCE [LARGE SCALE GENOMIC DNA]</scope>
    <source>
        <strain evidence="6">ATCC 43099</strain>
        <strain evidence="8">ATCC 43099 / DSM 3394 / CCM 3739 / CIP 104546 / IAM 13178 / JCM 8861 / NBRC 102185 / NCIMB 2190 / MS3</strain>
    </source>
</reference>
<dbReference type="PATRIC" id="fig|547559.17.peg.2884"/>
<evidence type="ECO:0000256" key="1">
    <source>
        <dbReference type="ARBA" id="ARBA00005417"/>
    </source>
</evidence>
<evidence type="ECO:0000313" key="8">
    <source>
        <dbReference type="Proteomes" id="UP000001879"/>
    </source>
</evidence>
<keyword evidence="6" id="KW-0614">Plasmid</keyword>
<dbReference type="EMBL" id="CP001934">
    <property type="protein sequence ID" value="ADD07598.1"/>
    <property type="molecule type" value="Genomic_DNA"/>
</dbReference>
<dbReference type="InterPro" id="IPR025302">
    <property type="entry name" value="DrrA1/2-like_C"/>
</dbReference>
<evidence type="ECO:0000313" key="7">
    <source>
        <dbReference type="EMBL" id="ELY27073.1"/>
    </source>
</evidence>
<evidence type="ECO:0000256" key="4">
    <source>
        <dbReference type="ARBA" id="ARBA00022840"/>
    </source>
</evidence>
<sequence length="309" mass="34049">MVASEPILETEQLTKEFGDLAAVRDLNLSIRKGEVYGFLGPNGAGKTTTIHMLLSLVRPTSGRIRLFGEEVDPGSPSPRNRIGVLPSHGQLYDNLTAREHIEFVARIKNADDDPESLCERVGLETTLDQRVRGFSTGMRQRLKLAMALVGDPELLVLDEPTSGLDPNGARQMRELIQTETKKGVTVFFSSHILGQVERICDRVGILDSGRLVAEDTISGLRSRTEETNTVQIEFDDAAARAVHRVQHLDAVTAVNTDDRKLELVLEDIDATNEVLSQLCQVEGRILSVNTNETSLEDLFAAYTTEEVKA</sequence>
<dbReference type="InterPro" id="IPR003439">
    <property type="entry name" value="ABC_transporter-like_ATP-bd"/>
</dbReference>
<keyword evidence="8" id="KW-1185">Reference proteome</keyword>
<dbReference type="GeneID" id="8828807"/>
<evidence type="ECO:0000259" key="5">
    <source>
        <dbReference type="PROSITE" id="PS50893"/>
    </source>
</evidence>
<dbReference type="Proteomes" id="UP000001879">
    <property type="component" value="Plasmid pNMAG02"/>
</dbReference>
<proteinExistence type="inferred from homology"/>
<keyword evidence="3" id="KW-0547">Nucleotide-binding</keyword>
<dbReference type="eggNOG" id="arCOG00194">
    <property type="taxonomic scope" value="Archaea"/>
</dbReference>
<dbReference type="AlphaFoldDB" id="D3T1Y9"/>
<dbReference type="GO" id="GO:0005524">
    <property type="term" value="F:ATP binding"/>
    <property type="evidence" value="ECO:0007669"/>
    <property type="project" value="UniProtKB-KW"/>
</dbReference>
<accession>D3T1Y9</accession>
<dbReference type="GO" id="GO:0016887">
    <property type="term" value="F:ATP hydrolysis activity"/>
    <property type="evidence" value="ECO:0007669"/>
    <property type="project" value="InterPro"/>
</dbReference>
<dbReference type="SUPFAM" id="SSF52540">
    <property type="entry name" value="P-loop containing nucleoside triphosphate hydrolases"/>
    <property type="match status" value="1"/>
</dbReference>
<reference evidence="7 9" key="3">
    <citation type="journal article" date="2014" name="PLoS Genet.">
        <title>Phylogenetically driven sequencing of extremely halophilic archaea reveals strategies for static and dynamic osmo-response.</title>
        <authorList>
            <person name="Becker E.A."/>
            <person name="Seitzer P.M."/>
            <person name="Tritt A."/>
            <person name="Larsen D."/>
            <person name="Krusor M."/>
            <person name="Yao A.I."/>
            <person name="Wu D."/>
            <person name="Madern D."/>
            <person name="Eisen J.A."/>
            <person name="Darling A.E."/>
            <person name="Facciotti M.T."/>
        </authorList>
    </citation>
    <scope>NUCLEOTIDE SEQUENCE [LARGE SCALE GENOMIC DNA]</scope>
    <source>
        <strain evidence="9">ATCC 43099 / DSM 3394 / CCM 3739 / CIP 104546 / IAM 13178 / JCM 8861 / NBRC 102185 / NCIMB 2190 / MS3</strain>
        <strain evidence="7">MS-3</strain>
    </source>
</reference>
<keyword evidence="2" id="KW-0813">Transport</keyword>
<dbReference type="PROSITE" id="PS50893">
    <property type="entry name" value="ABC_TRANSPORTER_2"/>
    <property type="match status" value="1"/>
</dbReference>
<evidence type="ECO:0000256" key="2">
    <source>
        <dbReference type="ARBA" id="ARBA00022448"/>
    </source>
</evidence>
<dbReference type="HOGENOM" id="CLU_000604_1_2_2"/>
<dbReference type="KEGG" id="nmg:Nmag_4073"/>
<dbReference type="SMART" id="SM00382">
    <property type="entry name" value="AAA"/>
    <property type="match status" value="1"/>
</dbReference>
<dbReference type="RefSeq" id="WP_004216125.1">
    <property type="nucleotide sequence ID" value="NC_013924.1"/>
</dbReference>
<geneLocation type="plasmid" evidence="6 8">
    <name>pNMAG02</name>
</geneLocation>
<keyword evidence="4" id="KW-0067">ATP-binding</keyword>